<proteinExistence type="predicted"/>
<dbReference type="EMBL" id="UINC01106400">
    <property type="protein sequence ID" value="SVC71035.1"/>
    <property type="molecule type" value="Genomic_DNA"/>
</dbReference>
<evidence type="ECO:0000313" key="1">
    <source>
        <dbReference type="EMBL" id="SVC71035.1"/>
    </source>
</evidence>
<name>A0A382PEI4_9ZZZZ</name>
<sequence length="23" mass="2738">MFEKLIEKIMSVLQNIENDVSQE</sequence>
<protein>
    <submittedName>
        <fullName evidence="1">Uncharacterized protein</fullName>
    </submittedName>
</protein>
<organism evidence="1">
    <name type="scientific">marine metagenome</name>
    <dbReference type="NCBI Taxonomy" id="408172"/>
    <lineage>
        <taxon>unclassified sequences</taxon>
        <taxon>metagenomes</taxon>
        <taxon>ecological metagenomes</taxon>
    </lineage>
</organism>
<gene>
    <name evidence="1" type="ORF">METZ01_LOCUS323889</name>
</gene>
<accession>A0A382PEI4</accession>
<dbReference type="AlphaFoldDB" id="A0A382PEI4"/>
<feature type="non-terminal residue" evidence="1">
    <location>
        <position position="23"/>
    </location>
</feature>
<reference evidence="1" key="1">
    <citation type="submission" date="2018-05" db="EMBL/GenBank/DDBJ databases">
        <authorList>
            <person name="Lanie J.A."/>
            <person name="Ng W.-L."/>
            <person name="Kazmierczak K.M."/>
            <person name="Andrzejewski T.M."/>
            <person name="Davidsen T.M."/>
            <person name="Wayne K.J."/>
            <person name="Tettelin H."/>
            <person name="Glass J.I."/>
            <person name="Rusch D."/>
            <person name="Podicherti R."/>
            <person name="Tsui H.-C.T."/>
            <person name="Winkler M.E."/>
        </authorList>
    </citation>
    <scope>NUCLEOTIDE SEQUENCE</scope>
</reference>